<dbReference type="CDD" id="cd20292">
    <property type="entry name" value="cupin_QdtA-like"/>
    <property type="match status" value="1"/>
</dbReference>
<keyword evidence="3" id="KW-1185">Reference proteome</keyword>
<dbReference type="Gene3D" id="2.60.120.10">
    <property type="entry name" value="Jelly Rolls"/>
    <property type="match status" value="1"/>
</dbReference>
<dbReference type="OrthoDB" id="2643438at2"/>
<proteinExistence type="predicted"/>
<name>A0A3R7EQ26_9ACTN</name>
<evidence type="ECO:0000259" key="1">
    <source>
        <dbReference type="Pfam" id="PF05523"/>
    </source>
</evidence>
<dbReference type="InterPro" id="IPR011051">
    <property type="entry name" value="RmlC_Cupin_sf"/>
</dbReference>
<dbReference type="EMBL" id="JNAD02000010">
    <property type="protein sequence ID" value="RKM93738.1"/>
    <property type="molecule type" value="Genomic_DNA"/>
</dbReference>
<evidence type="ECO:0000313" key="3">
    <source>
        <dbReference type="Proteomes" id="UP000028058"/>
    </source>
</evidence>
<organism evidence="2 3">
    <name type="scientific">Streptomyces xinghaiensis</name>
    <dbReference type="NCBI Taxonomy" id="1038928"/>
    <lineage>
        <taxon>Bacteria</taxon>
        <taxon>Bacillati</taxon>
        <taxon>Actinomycetota</taxon>
        <taxon>Actinomycetes</taxon>
        <taxon>Kitasatosporales</taxon>
        <taxon>Streptomycetaceae</taxon>
        <taxon>Streptomyces</taxon>
    </lineage>
</organism>
<gene>
    <name evidence="2" type="ORF">SFRA_021555</name>
</gene>
<feature type="domain" description="Sugar 3,4-ketoisomerase QdtA cupin" evidence="1">
    <location>
        <begin position="16"/>
        <end position="143"/>
    </location>
</feature>
<dbReference type="InterPro" id="IPR008894">
    <property type="entry name" value="QdtA_cupin_dom"/>
</dbReference>
<accession>A0A3R7EQ26</accession>
<evidence type="ECO:0000313" key="2">
    <source>
        <dbReference type="EMBL" id="RKM93738.1"/>
    </source>
</evidence>
<dbReference type="InterPro" id="IPR014710">
    <property type="entry name" value="RmlC-like_jellyroll"/>
</dbReference>
<dbReference type="AlphaFoldDB" id="A0A3R7EQ26"/>
<dbReference type="RefSeq" id="WP_050364523.1">
    <property type="nucleotide sequence ID" value="NZ_CP134822.1"/>
</dbReference>
<comment type="caution">
    <text evidence="2">The sequence shown here is derived from an EMBL/GenBank/DDBJ whole genome shotgun (WGS) entry which is preliminary data.</text>
</comment>
<sequence>MAASTTTEGNVGRIKACRLITLEQHNDERGSLSVVEPENAVGFTVRRVYYLHDLQAGTWRGGHAHRSLEQLIIAVHGSFRLTIDDGFRRTDHLLDRPGIGMYIGPMVWRDLSEFSPGAVCLVLASGHYDESDYHRDYDEFLRAGRSHP</sequence>
<dbReference type="SUPFAM" id="SSF51182">
    <property type="entry name" value="RmlC-like cupins"/>
    <property type="match status" value="1"/>
</dbReference>
<reference evidence="2 3" key="1">
    <citation type="journal article" date="2014" name="Genome Announc.">
        <title>Draft Genome Sequence of Streptomyces fradiae ATCC 19609, a Strain Highly Sensitive to Antibiotics.</title>
        <authorList>
            <person name="Bekker O.B."/>
            <person name="Klimina K.M."/>
            <person name="Vatlin A.A."/>
            <person name="Zakharevich N.V."/>
            <person name="Kasianov A.S."/>
            <person name="Danilenko V.N."/>
        </authorList>
    </citation>
    <scope>NUCLEOTIDE SEQUENCE [LARGE SCALE GENOMIC DNA]</scope>
    <source>
        <strain evidence="2 3">ATCC 19609</strain>
    </source>
</reference>
<dbReference type="Proteomes" id="UP000028058">
    <property type="component" value="Unassembled WGS sequence"/>
</dbReference>
<dbReference type="Pfam" id="PF05523">
    <property type="entry name" value="FdtA"/>
    <property type="match status" value="1"/>
</dbReference>
<protein>
    <submittedName>
        <fullName evidence="2">WxcM-like domain-containing protein</fullName>
    </submittedName>
</protein>